<organism evidence="1 4">
    <name type="scientific">Ligilactobacillus murinus</name>
    <dbReference type="NCBI Taxonomy" id="1622"/>
    <lineage>
        <taxon>Bacteria</taxon>
        <taxon>Bacillati</taxon>
        <taxon>Bacillota</taxon>
        <taxon>Bacilli</taxon>
        <taxon>Lactobacillales</taxon>
        <taxon>Lactobacillaceae</taxon>
        <taxon>Ligilactobacillus</taxon>
    </lineage>
</organism>
<name>A0AAD0L4Z6_9LACO</name>
<accession>A0AAD0L4Z6</accession>
<keyword evidence="3" id="KW-1185">Reference proteome</keyword>
<evidence type="ECO:0000313" key="1">
    <source>
        <dbReference type="EMBL" id="AWZ39415.1"/>
    </source>
</evidence>
<gene>
    <name evidence="2" type="ORF">CPQ89_00480</name>
    <name evidence="1" type="ORF">CPS94_11035</name>
</gene>
<dbReference type="EMBL" id="CP023566">
    <property type="protein sequence ID" value="AWZ39613.1"/>
    <property type="molecule type" value="Genomic_DNA"/>
</dbReference>
<dbReference type="AlphaFoldDB" id="A0AAD0L4Z6"/>
<dbReference type="Proteomes" id="UP000250153">
    <property type="component" value="Chromosome"/>
</dbReference>
<reference evidence="3 4" key="1">
    <citation type="submission" date="2017-09" db="EMBL/GenBank/DDBJ databases">
        <title>Predominant Lactobacillus spp. isolated from feces of mice subjected to short-term calorie restriction.</title>
        <authorList>
            <person name="Zhang C."/>
            <person name="Zhao L."/>
            <person name="Pan F."/>
        </authorList>
    </citation>
    <scope>NUCLEOTIDE SEQUENCE [LARGE SCALE GENOMIC DNA]</scope>
    <source>
        <strain evidence="2 3">CR141</strain>
        <strain evidence="1 4">CR147</strain>
    </source>
</reference>
<dbReference type="KEGG" id="lmur:CPS94_11035"/>
<dbReference type="GeneID" id="48467690"/>
<evidence type="ECO:0000313" key="2">
    <source>
        <dbReference type="EMBL" id="AWZ39613.1"/>
    </source>
</evidence>
<dbReference type="RefSeq" id="WP_112193204.1">
    <property type="nucleotide sequence ID" value="NZ_CABIVU010000084.1"/>
</dbReference>
<evidence type="ECO:0000313" key="3">
    <source>
        <dbReference type="Proteomes" id="UP000250143"/>
    </source>
</evidence>
<proteinExistence type="predicted"/>
<dbReference type="Proteomes" id="UP000250143">
    <property type="component" value="Chromosome"/>
</dbReference>
<sequence>MQLKRFIITSLPATILVPTAIQTTQTIQASTYETTSISPPVKESDYNHLKEQRSIWTKIAKAALKKAIQNRSAVINAVYDSVYRNVKNAGASNKVASNVALAIKEQ</sequence>
<evidence type="ECO:0000313" key="4">
    <source>
        <dbReference type="Proteomes" id="UP000250153"/>
    </source>
</evidence>
<dbReference type="EMBL" id="CP023565">
    <property type="protein sequence ID" value="AWZ39415.1"/>
    <property type="molecule type" value="Genomic_DNA"/>
</dbReference>
<protein>
    <submittedName>
        <fullName evidence="1">Uncharacterized protein</fullName>
    </submittedName>
</protein>